<dbReference type="AlphaFoldDB" id="A0A5U9KZ52"/>
<evidence type="ECO:0000256" key="4">
    <source>
        <dbReference type="ARBA" id="ARBA00023125"/>
    </source>
</evidence>
<keyword evidence="5" id="KW-0233">DNA recombination</keyword>
<keyword evidence="4" id="KW-0238">DNA-binding</keyword>
<name>A0A5U9KZ52_SALNE</name>
<dbReference type="Pfam" id="PF00872">
    <property type="entry name" value="Transposase_mut"/>
    <property type="match status" value="1"/>
</dbReference>
<organism evidence="6">
    <name type="scientific">Salmonella newport</name>
    <dbReference type="NCBI Taxonomy" id="108619"/>
    <lineage>
        <taxon>Bacteria</taxon>
        <taxon>Pseudomonadati</taxon>
        <taxon>Pseudomonadota</taxon>
        <taxon>Gammaproteobacteria</taxon>
        <taxon>Enterobacterales</taxon>
        <taxon>Enterobacteriaceae</taxon>
        <taxon>Salmonella</taxon>
    </lineage>
</organism>
<evidence type="ECO:0000256" key="3">
    <source>
        <dbReference type="ARBA" id="ARBA00022578"/>
    </source>
</evidence>
<dbReference type="Proteomes" id="UP000839726">
    <property type="component" value="Unassembled WGS sequence"/>
</dbReference>
<dbReference type="SUPFAM" id="SSF48295">
    <property type="entry name" value="TrpR-like"/>
    <property type="match status" value="1"/>
</dbReference>
<keyword evidence="3" id="KW-0815">Transposition</keyword>
<dbReference type="GO" id="GO:0006313">
    <property type="term" value="P:DNA transposition"/>
    <property type="evidence" value="ECO:0007669"/>
    <property type="project" value="InterPro"/>
</dbReference>
<reference evidence="6" key="1">
    <citation type="submission" date="2018-07" db="EMBL/GenBank/DDBJ databases">
        <authorList>
            <person name="Ashton P.M."/>
            <person name="Dallman T."/>
            <person name="Nair S."/>
            <person name="De Pinna E."/>
            <person name="Peters T."/>
            <person name="Grant K."/>
        </authorList>
    </citation>
    <scope>NUCLEOTIDE SEQUENCE [LARGE SCALE GENOMIC DNA]</scope>
    <source>
        <strain evidence="6">436933</strain>
    </source>
</reference>
<dbReference type="NCBIfam" id="NF033543">
    <property type="entry name" value="transpos_IS256"/>
    <property type="match status" value="1"/>
</dbReference>
<dbReference type="NCBIfam" id="NF047595">
    <property type="entry name" value="IS66_ISRel24_TnpA"/>
    <property type="match status" value="1"/>
</dbReference>
<protein>
    <submittedName>
        <fullName evidence="6">IS256 family transposase</fullName>
    </submittedName>
</protein>
<dbReference type="GO" id="GO:0043565">
    <property type="term" value="F:sequence-specific DNA binding"/>
    <property type="evidence" value="ECO:0007669"/>
    <property type="project" value="InterPro"/>
</dbReference>
<comment type="similarity">
    <text evidence="2">Belongs to the transposase mutator family.</text>
</comment>
<dbReference type="InterPro" id="IPR001207">
    <property type="entry name" value="Transposase_mutator"/>
</dbReference>
<comment type="caution">
    <text evidence="6">The sequence shown here is derived from an EMBL/GenBank/DDBJ whole genome shotgun (WGS) entry which is preliminary data.</text>
</comment>
<proteinExistence type="inferred from homology"/>
<dbReference type="GO" id="GO:0004803">
    <property type="term" value="F:transposase activity"/>
    <property type="evidence" value="ECO:0007669"/>
    <property type="project" value="InterPro"/>
</dbReference>
<dbReference type="EMBL" id="AAGUYM010000092">
    <property type="protein sequence ID" value="EBS2696528.1"/>
    <property type="molecule type" value="Genomic_DNA"/>
</dbReference>
<dbReference type="PANTHER" id="PTHR33217:SF5">
    <property type="entry name" value="MUTATOR FAMILY TRANSPOSASE"/>
    <property type="match status" value="1"/>
</dbReference>
<gene>
    <name evidence="6" type="ORF">DRY71_28235</name>
</gene>
<evidence type="ECO:0000256" key="1">
    <source>
        <dbReference type="ARBA" id="ARBA00002190"/>
    </source>
</evidence>
<accession>A0A5U9KZ52</accession>
<dbReference type="InterPro" id="IPR010921">
    <property type="entry name" value="Trp_repressor/repl_initiator"/>
</dbReference>
<evidence type="ECO:0000256" key="2">
    <source>
        <dbReference type="ARBA" id="ARBA00010961"/>
    </source>
</evidence>
<evidence type="ECO:0000313" key="6">
    <source>
        <dbReference type="EMBL" id="EBS2696528.1"/>
    </source>
</evidence>
<dbReference type="PROSITE" id="PS01007">
    <property type="entry name" value="TRANSPOSASE_MUTATOR"/>
    <property type="match status" value="1"/>
</dbReference>
<dbReference type="PANTHER" id="PTHR33217">
    <property type="entry name" value="TRANSPOSASE FOR INSERTION SEQUENCE ELEMENT IS1081"/>
    <property type="match status" value="1"/>
</dbReference>
<sequence length="546" mass="61849">MDEKQLQALANELAKNLKTPDDLNQFDRLLKKISVEAALNAEMTHHLGYDKNQPKPATNARNGYTQKTVITGDGPLELRTPRDRDGSFEPQLVKKNQTRITGMDNQILSLYAKGMTTREIAAAFKELYDADVSPALISKVTDAVMEQVIEWQNRPLDAVYPIVYLDCIVLKVRQDSRVINKSVFLALGINIEGQKELLGMWLAENEGAKFWLNVLTELKNRGLNDILIACVDGLKGFPDAINAVYPEARIQLCIVHMVRNSLRFVSWKDYKAVTRDLKAIYQAATEEAGLQALEAFSSAWDNRYPQISRSWQANCKRPASDVWISCPIRVTIMSTISPDNGHRTLNNRAWINEALHLRFDKKVHGKQISKRISIPRTTLQSLFRRFARSGLNWPVPEHISHEQLERLLYPGKSQQYEPVPTREIPEKRRRPNFSAEFKLHLVELSMQPDTNVARLAREHGINDNLLFNWRHQYKQGKLNRRDNLPVELLPVSIVPPPVAPAPLTEPSPADVPCCEVALPGGTIKLHGTMTPALLRVLLGELKGEPR</sequence>
<comment type="function">
    <text evidence="1">Required for the transposition of the insertion element.</text>
</comment>
<evidence type="ECO:0000256" key="5">
    <source>
        <dbReference type="ARBA" id="ARBA00023172"/>
    </source>
</evidence>
<dbReference type="Pfam" id="PF01527">
    <property type="entry name" value="HTH_Tnp_1"/>
    <property type="match status" value="1"/>
</dbReference>
<dbReference type="NCBIfam" id="NF038385">
    <property type="entry name" value="IS66_access_TnpA"/>
    <property type="match status" value="1"/>
</dbReference>
<dbReference type="InterPro" id="IPR002514">
    <property type="entry name" value="Transposase_8"/>
</dbReference>